<protein>
    <submittedName>
        <fullName evidence="2">Uncharacterized protein</fullName>
    </submittedName>
</protein>
<dbReference type="RefSeq" id="WP_136456268.1">
    <property type="nucleotide sequence ID" value="NZ_SRSF01000001.1"/>
</dbReference>
<evidence type="ECO:0000256" key="1">
    <source>
        <dbReference type="SAM" id="SignalP"/>
    </source>
</evidence>
<dbReference type="Proteomes" id="UP000308528">
    <property type="component" value="Unassembled WGS sequence"/>
</dbReference>
<evidence type="ECO:0000313" key="2">
    <source>
        <dbReference type="EMBL" id="THH41439.1"/>
    </source>
</evidence>
<sequence>MRFYLLSVLLCLSLSAGAQLADLAADAELPAFEEQLETYMTATRNDRARTAYANFTGTLYGGGLTAEQQQRVKSATVALARANVRAEFGMADYLEILAYLSGKEKEKQELFAGFHDVLERTLADPALTPAGLTNLLENSLNYLSRGRLDRDSGPYGWKVAGGTPSFTYDAVPLLVVDKVQQLLASMKTDSFAIQETKIIIDLTNNRFMGKGGRTDWQRVGLPSDIFVRLVDYQVDPRLNHLTSDSAHLQYPTYFGDRIIYGSFEDRLQSGGPRAAGDVPEFVSDNPMLVVDNIGEGMRMRGRFELHGGRAYATTEEGTDGVVYFDVTGEDGSRKMQAQATQFVVVPGERLTGQKVKLALYFGQDSLVHPSASIDVDIKEALVKLKRTESSSDAAPFYHSMNRFNIDADNINVYLRGDSAVVGRKTVSFQEKGDVVLESENYFDHRDYLQIKALAGFHPLELIYRYRAQLAYPTDTLSANSLADYFQEGLTAKSIESALFDLQSRGFLSYDPEKAQVILKPKLAHYVESEREAKDYDKLKIVSSTEELNAFLDLKAGTILVEGVRPIQLNARKQVAIRPFAEQVAIVGDRNLDFGGQVYAGGAILSGSDFHFKYEPYYIQFDSVKYIDLFLPEGGEIKDGVQRLSTASRIENVSGYVLLDAPKNKSGSENIGYFPSIQTRGPSYIYYDQADTASLYSRDSFYFELVPFSLNNLDSLTESGLGLKGELVSGGIFPRMARTLSVQEDGSLGFVTSTDSVGQMAYGDRGTYTGEVTLNNSGLVGNGTFRYLEAEITSPEIVFGVDSATTVAQSFVLQESTDPARPVPQVVGQEVNVTFRPYGDSLVVTPRDGGTFNLFGTGDHRFDGSLVLQPKALRGGGTLEWSQAEVASADFRFGTKTVNVDTATVNIKSLDGEGGIALTTTNVSGAFDFDRSTAEFRNNGTEQSTEMPYIQFKTSSDRFAWDMAGGEIKFNTGEGKDRFTSINPDQDTLTFTGNTAVYNTLEGQLEVGGVPYIVSADARIIPGDSAIVVRSGGKVAQLTNARIIADTLNQYHVINRATVDIAGRKEYTASGFYQYNVGDHEQEVELQDIVGTRVGMGLRSEKATATRAKGEIPEETEFYIDDKTRFYGTIELDAGSKELAFDGFARIEAEKLPAAEWFVVQSEGDKNNLVLKTEGVLDPSGKPLYTGFYLSKPDRHVYPAMIRTPDRRVDHPILDAAGVFTYDEDRDAFLFGDSVRINDPASVEGNLMVFDHATGTVSGDGLLGIGGRLKYIAMKTYGTISMQLPEQFQPEAEPEVAINETTTETSDSTAAEGEGGTLTDNMFLLEEETEEAPATDVTELKLSVAAPEEERYPETNAEVMAAIDLILPAPLVAIMTNDLVSGAYSAPQLGINQRIPFATAGIANLFPAGPDRERAIAGLSADAMDLAPAVNRHTFLFSDMKLRWNTDYQSFVSTQPLNGLASVAGKPISRRFESYLEVKMTTGGDDRLYLFIKSPSETYYFFGFKDGILNVVSNNNAFMNALRETKPKDLVLEMEDGLTYEILEVTPGTAQTFLRRVQAAFGSDN</sequence>
<feature type="chain" id="PRO_5020455040" evidence="1">
    <location>
        <begin position="21"/>
        <end position="1564"/>
    </location>
</feature>
<evidence type="ECO:0000313" key="3">
    <source>
        <dbReference type="Proteomes" id="UP000308528"/>
    </source>
</evidence>
<keyword evidence="1" id="KW-0732">Signal</keyword>
<accession>A0A4S4NN85</accession>
<gene>
    <name evidence="2" type="ORF">E4021_02235</name>
</gene>
<dbReference type="OrthoDB" id="1465441at2"/>
<name>A0A4S4NN85_9BACT</name>
<keyword evidence="3" id="KW-1185">Reference proteome</keyword>
<proteinExistence type="predicted"/>
<dbReference type="EMBL" id="SRSF01000001">
    <property type="protein sequence ID" value="THH41439.1"/>
    <property type="molecule type" value="Genomic_DNA"/>
</dbReference>
<feature type="signal peptide" evidence="1">
    <location>
        <begin position="1"/>
        <end position="20"/>
    </location>
</feature>
<organism evidence="2 3">
    <name type="scientific">Neolewinella litorea</name>
    <dbReference type="NCBI Taxonomy" id="2562452"/>
    <lineage>
        <taxon>Bacteria</taxon>
        <taxon>Pseudomonadati</taxon>
        <taxon>Bacteroidota</taxon>
        <taxon>Saprospiria</taxon>
        <taxon>Saprospirales</taxon>
        <taxon>Lewinellaceae</taxon>
        <taxon>Neolewinella</taxon>
    </lineage>
</organism>
<comment type="caution">
    <text evidence="2">The sequence shown here is derived from an EMBL/GenBank/DDBJ whole genome shotgun (WGS) entry which is preliminary data.</text>
</comment>
<reference evidence="2 3" key="1">
    <citation type="submission" date="2019-04" db="EMBL/GenBank/DDBJ databases">
        <title>Lewinella litorea sp. nov., isolated from a marine sand.</title>
        <authorList>
            <person name="Yoon J.-H."/>
        </authorList>
    </citation>
    <scope>NUCLEOTIDE SEQUENCE [LARGE SCALE GENOMIC DNA]</scope>
    <source>
        <strain evidence="2 3">HSMS-39</strain>
    </source>
</reference>